<keyword evidence="7" id="KW-0812">Transmembrane</keyword>
<keyword evidence="5 6" id="KW-0349">Heme</keyword>
<dbReference type="GO" id="GO:0016705">
    <property type="term" value="F:oxidoreductase activity, acting on paired donors, with incorporation or reduction of molecular oxygen"/>
    <property type="evidence" value="ECO:0007669"/>
    <property type="project" value="InterPro"/>
</dbReference>
<dbReference type="GO" id="GO:0004497">
    <property type="term" value="F:monooxygenase activity"/>
    <property type="evidence" value="ECO:0007669"/>
    <property type="project" value="UniProtKB-KW"/>
</dbReference>
<dbReference type="InterPro" id="IPR002403">
    <property type="entry name" value="Cyt_P450_E_grp-IV"/>
</dbReference>
<evidence type="ECO:0000256" key="6">
    <source>
        <dbReference type="RuleBase" id="RU000461"/>
    </source>
</evidence>
<evidence type="ECO:0000313" key="8">
    <source>
        <dbReference type="EMBL" id="RIB29346.1"/>
    </source>
</evidence>
<dbReference type="STRING" id="44941.A0A397WBQ5"/>
<organism evidence="8 9">
    <name type="scientific">Gigaspora rosea</name>
    <dbReference type="NCBI Taxonomy" id="44941"/>
    <lineage>
        <taxon>Eukaryota</taxon>
        <taxon>Fungi</taxon>
        <taxon>Fungi incertae sedis</taxon>
        <taxon>Mucoromycota</taxon>
        <taxon>Glomeromycotina</taxon>
        <taxon>Glomeromycetes</taxon>
        <taxon>Diversisporales</taxon>
        <taxon>Gigasporaceae</taxon>
        <taxon>Gigaspora</taxon>
    </lineage>
</organism>
<dbReference type="Proteomes" id="UP000266673">
    <property type="component" value="Unassembled WGS sequence"/>
</dbReference>
<comment type="caution">
    <text evidence="8">The sequence shown here is derived from an EMBL/GenBank/DDBJ whole genome shotgun (WGS) entry which is preliminary data.</text>
</comment>
<dbReference type="PROSITE" id="PS00086">
    <property type="entry name" value="CYTOCHROME_P450"/>
    <property type="match status" value="1"/>
</dbReference>
<proteinExistence type="inferred from homology"/>
<dbReference type="GO" id="GO:0006520">
    <property type="term" value="P:amino acid metabolic process"/>
    <property type="evidence" value="ECO:0007669"/>
    <property type="project" value="InterPro"/>
</dbReference>
<dbReference type="SUPFAM" id="SSF48264">
    <property type="entry name" value="Cytochrome P450"/>
    <property type="match status" value="1"/>
</dbReference>
<dbReference type="PANTHER" id="PTHR46206">
    <property type="entry name" value="CYTOCHROME P450"/>
    <property type="match status" value="1"/>
</dbReference>
<dbReference type="GO" id="GO:0016597">
    <property type="term" value="F:amino acid binding"/>
    <property type="evidence" value="ECO:0007669"/>
    <property type="project" value="InterPro"/>
</dbReference>
<evidence type="ECO:0000256" key="4">
    <source>
        <dbReference type="ARBA" id="ARBA00023004"/>
    </source>
</evidence>
<evidence type="ECO:0000256" key="3">
    <source>
        <dbReference type="ARBA" id="ARBA00022723"/>
    </source>
</evidence>
<evidence type="ECO:0000256" key="5">
    <source>
        <dbReference type="PIRSR" id="PIRSR602403-1"/>
    </source>
</evidence>
<dbReference type="OrthoDB" id="1844152at2759"/>
<evidence type="ECO:0000256" key="2">
    <source>
        <dbReference type="ARBA" id="ARBA00010617"/>
    </source>
</evidence>
<dbReference type="GO" id="GO:0016743">
    <property type="term" value="F:carboxyl- or carbamoyltransferase activity"/>
    <property type="evidence" value="ECO:0007669"/>
    <property type="project" value="InterPro"/>
</dbReference>
<sequence length="512" mass="59140">MEKIIEILLGDIYIQSFILGLTLAAFFSKLSGRTRLNEPPLVYYRFPIIGHTWSFLTDCDRLILESQEKYGETFSLYVFGQIMTIVGKETTHEVLRKDQDFSFREGFRNRVPMHLIFKHVTNPEKNTKIVRDYIAGKLKHLISRLQKNILKAMDLYIGECVEPKVILDPRKTFTCIIAIPVANIIVGEDCYNNEDLLETFRDLTFSIIKMFWIPPILSFIHPWLHQQFVTIPLRFGWNPISKHRKIIINRIKPIIEKRLYDKKRLGEAWVAPLDALQCFLDDPEITPDLDPNLVNYDCIADAIGGLIFAAMGTTSNGFTHALYDLVERKHRYWQELYQEAQEINKQRNGNELTTDDIARMIKLDSFVKESLRLSSPIAGLSHKCISKSYYTFANGYQVPSGRIVSVNYRDTNNDEELQGQNPTEFRAYRHLEHNSPATKLERNFLTFGGGKHACPGRALAVNEIKVLLHKVLLKYNVRTDNEEIGPKRRYFGPLPAPINVGLVFETREETIN</sequence>
<keyword evidence="4 5" id="KW-0408">Iron</keyword>
<dbReference type="EMBL" id="QKWP01000040">
    <property type="protein sequence ID" value="RIB29346.1"/>
    <property type="molecule type" value="Genomic_DNA"/>
</dbReference>
<dbReference type="PROSITE" id="PS00097">
    <property type="entry name" value="CARBAMOYLTRANSFERASE"/>
    <property type="match status" value="1"/>
</dbReference>
<feature type="binding site" description="axial binding residue" evidence="5">
    <location>
        <position position="454"/>
    </location>
    <ligand>
        <name>heme</name>
        <dbReference type="ChEBI" id="CHEBI:30413"/>
    </ligand>
    <ligandPart>
        <name>Fe</name>
        <dbReference type="ChEBI" id="CHEBI:18248"/>
    </ligandPart>
</feature>
<dbReference type="InterPro" id="IPR036396">
    <property type="entry name" value="Cyt_P450_sf"/>
</dbReference>
<protein>
    <submittedName>
        <fullName evidence="8">Cytochrome P450</fullName>
    </submittedName>
</protein>
<name>A0A397WBQ5_9GLOM</name>
<dbReference type="AlphaFoldDB" id="A0A397WBQ5"/>
<evidence type="ECO:0000313" key="9">
    <source>
        <dbReference type="Proteomes" id="UP000266673"/>
    </source>
</evidence>
<dbReference type="PRINTS" id="PR00385">
    <property type="entry name" value="P450"/>
</dbReference>
<feature type="transmembrane region" description="Helical" evidence="7">
    <location>
        <begin position="7"/>
        <end position="27"/>
    </location>
</feature>
<comment type="cofactor">
    <cofactor evidence="1 5">
        <name>heme</name>
        <dbReference type="ChEBI" id="CHEBI:30413"/>
    </cofactor>
</comment>
<accession>A0A397WBQ5</accession>
<dbReference type="GO" id="GO:0005506">
    <property type="term" value="F:iron ion binding"/>
    <property type="evidence" value="ECO:0007669"/>
    <property type="project" value="InterPro"/>
</dbReference>
<keyword evidence="7" id="KW-1133">Transmembrane helix</keyword>
<evidence type="ECO:0000256" key="7">
    <source>
        <dbReference type="SAM" id="Phobius"/>
    </source>
</evidence>
<keyword evidence="9" id="KW-1185">Reference proteome</keyword>
<dbReference type="Gene3D" id="1.10.630.10">
    <property type="entry name" value="Cytochrome P450"/>
    <property type="match status" value="1"/>
</dbReference>
<evidence type="ECO:0000256" key="1">
    <source>
        <dbReference type="ARBA" id="ARBA00001971"/>
    </source>
</evidence>
<comment type="similarity">
    <text evidence="2 6">Belongs to the cytochrome P450 family.</text>
</comment>
<dbReference type="CDD" id="cd11041">
    <property type="entry name" value="CYP503A1-like"/>
    <property type="match status" value="1"/>
</dbReference>
<dbReference type="InterPro" id="IPR001128">
    <property type="entry name" value="Cyt_P450"/>
</dbReference>
<keyword evidence="6" id="KW-0503">Monooxygenase</keyword>
<dbReference type="PRINTS" id="PR00465">
    <property type="entry name" value="EP450IV"/>
</dbReference>
<dbReference type="GO" id="GO:0020037">
    <property type="term" value="F:heme binding"/>
    <property type="evidence" value="ECO:0007669"/>
    <property type="project" value="InterPro"/>
</dbReference>
<keyword evidence="6" id="KW-0560">Oxidoreductase</keyword>
<keyword evidence="3 5" id="KW-0479">Metal-binding</keyword>
<dbReference type="Pfam" id="PF00067">
    <property type="entry name" value="p450"/>
    <property type="match status" value="1"/>
</dbReference>
<dbReference type="InterPro" id="IPR006130">
    <property type="entry name" value="Asp/Orn_carbamoylTrfase"/>
</dbReference>
<reference evidence="8 9" key="1">
    <citation type="submission" date="2018-06" db="EMBL/GenBank/DDBJ databases">
        <title>Comparative genomics reveals the genomic features of Rhizophagus irregularis, R. cerebriforme, R. diaphanum and Gigaspora rosea, and their symbiotic lifestyle signature.</title>
        <authorList>
            <person name="Morin E."/>
            <person name="San Clemente H."/>
            <person name="Chen E.C.H."/>
            <person name="De La Providencia I."/>
            <person name="Hainaut M."/>
            <person name="Kuo A."/>
            <person name="Kohler A."/>
            <person name="Murat C."/>
            <person name="Tang N."/>
            <person name="Roy S."/>
            <person name="Loubradou J."/>
            <person name="Henrissat B."/>
            <person name="Grigoriev I.V."/>
            <person name="Corradi N."/>
            <person name="Roux C."/>
            <person name="Martin F.M."/>
        </authorList>
    </citation>
    <scope>NUCLEOTIDE SEQUENCE [LARGE SCALE GENOMIC DNA]</scope>
    <source>
        <strain evidence="8 9">DAOM 194757</strain>
    </source>
</reference>
<gene>
    <name evidence="8" type="ORF">C2G38_2155603</name>
</gene>
<keyword evidence="7" id="KW-0472">Membrane</keyword>
<dbReference type="InterPro" id="IPR017972">
    <property type="entry name" value="Cyt_P450_CS"/>
</dbReference>